<sequence>MRDMLAIIIRTILAIVAIFVIIIVFAVGTNSSEDKRKIRLEQERMVEYTVKNFENIKKIEFKNVQRNVVAGHWKVDAIINDSIVVSYTVDSLGEKADIGMLENEGGDLVRKKNKDTVVQSKDIEVIYSE</sequence>
<comment type="caution">
    <text evidence="2">The sequence shown here is derived from an EMBL/GenBank/DDBJ whole genome shotgun (WGS) entry which is preliminary data.</text>
</comment>
<dbReference type="RefSeq" id="WP_102189801.1">
    <property type="nucleotide sequence ID" value="NZ_PNGT01000004.1"/>
</dbReference>
<keyword evidence="1" id="KW-0472">Membrane</keyword>
<evidence type="ECO:0000256" key="1">
    <source>
        <dbReference type="SAM" id="Phobius"/>
    </source>
</evidence>
<dbReference type="EMBL" id="PNGT01000004">
    <property type="protein sequence ID" value="PMC52435.1"/>
    <property type="molecule type" value="Genomic_DNA"/>
</dbReference>
<keyword evidence="1" id="KW-0812">Transmembrane</keyword>
<name>A0A2N6SER3_9BACL</name>
<dbReference type="AlphaFoldDB" id="A0A2N6SER3"/>
<gene>
    <name evidence="2" type="ORF">CJ218_04750</name>
</gene>
<reference evidence="2 3" key="1">
    <citation type="submission" date="2017-09" db="EMBL/GenBank/DDBJ databases">
        <title>Bacterial strain isolated from the female urinary microbiota.</title>
        <authorList>
            <person name="Thomas-White K."/>
            <person name="Kumar N."/>
            <person name="Forster S."/>
            <person name="Putonti C."/>
            <person name="Lawley T."/>
            <person name="Wolfe A.J."/>
        </authorList>
    </citation>
    <scope>NUCLEOTIDE SEQUENCE [LARGE SCALE GENOMIC DNA]</scope>
    <source>
        <strain evidence="2 3">UMB0186</strain>
    </source>
</reference>
<organism evidence="2 3">
    <name type="scientific">Gemella sanguinis</name>
    <dbReference type="NCBI Taxonomy" id="84135"/>
    <lineage>
        <taxon>Bacteria</taxon>
        <taxon>Bacillati</taxon>
        <taxon>Bacillota</taxon>
        <taxon>Bacilli</taxon>
        <taxon>Bacillales</taxon>
        <taxon>Gemellaceae</taxon>
        <taxon>Gemella</taxon>
    </lineage>
</organism>
<keyword evidence="1" id="KW-1133">Transmembrane helix</keyword>
<evidence type="ECO:0000313" key="3">
    <source>
        <dbReference type="Proteomes" id="UP000235670"/>
    </source>
</evidence>
<evidence type="ECO:0000313" key="2">
    <source>
        <dbReference type="EMBL" id="PMC52435.1"/>
    </source>
</evidence>
<proteinExistence type="predicted"/>
<protein>
    <submittedName>
        <fullName evidence="2">Uncharacterized protein</fullName>
    </submittedName>
</protein>
<feature type="transmembrane region" description="Helical" evidence="1">
    <location>
        <begin position="6"/>
        <end position="29"/>
    </location>
</feature>
<accession>A0A2N6SER3</accession>
<dbReference type="Proteomes" id="UP000235670">
    <property type="component" value="Unassembled WGS sequence"/>
</dbReference>